<dbReference type="SUPFAM" id="SSF56784">
    <property type="entry name" value="HAD-like"/>
    <property type="match status" value="1"/>
</dbReference>
<dbReference type="SFLD" id="SFLDS00003">
    <property type="entry name" value="Haloacid_Dehalogenase"/>
    <property type="match status" value="1"/>
</dbReference>
<dbReference type="Gene3D" id="1.10.150.240">
    <property type="entry name" value="Putative phosphatase, domain 2"/>
    <property type="match status" value="1"/>
</dbReference>
<dbReference type="CDD" id="cd02603">
    <property type="entry name" value="HAD_sEH-N_like"/>
    <property type="match status" value="1"/>
</dbReference>
<dbReference type="PANTHER" id="PTHR43611">
    <property type="entry name" value="ALPHA-D-GLUCOSE 1-PHOSPHATE PHOSPHATASE"/>
    <property type="match status" value="1"/>
</dbReference>
<dbReference type="InterPro" id="IPR023214">
    <property type="entry name" value="HAD_sf"/>
</dbReference>
<evidence type="ECO:0000313" key="1">
    <source>
        <dbReference type="EMBL" id="MBI5250904.1"/>
    </source>
</evidence>
<dbReference type="NCBIfam" id="TIGR01509">
    <property type="entry name" value="HAD-SF-IA-v3"/>
    <property type="match status" value="1"/>
</dbReference>
<evidence type="ECO:0000313" key="2">
    <source>
        <dbReference type="Proteomes" id="UP000807825"/>
    </source>
</evidence>
<dbReference type="Proteomes" id="UP000807825">
    <property type="component" value="Unassembled WGS sequence"/>
</dbReference>
<dbReference type="Gene3D" id="3.40.50.1000">
    <property type="entry name" value="HAD superfamily/HAD-like"/>
    <property type="match status" value="1"/>
</dbReference>
<dbReference type="InterPro" id="IPR006439">
    <property type="entry name" value="HAD-SF_hydro_IA"/>
</dbReference>
<reference evidence="1" key="1">
    <citation type="submission" date="2020-07" db="EMBL/GenBank/DDBJ databases">
        <title>Huge and variable diversity of episymbiotic CPR bacteria and DPANN archaea in groundwater ecosystems.</title>
        <authorList>
            <person name="He C.Y."/>
            <person name="Keren R."/>
            <person name="Whittaker M."/>
            <person name="Farag I.F."/>
            <person name="Doudna J."/>
            <person name="Cate J.H.D."/>
            <person name="Banfield J.F."/>
        </authorList>
    </citation>
    <scope>NUCLEOTIDE SEQUENCE</scope>
    <source>
        <strain evidence="1">NC_groundwater_1664_Pr3_B-0.1um_52_9</strain>
    </source>
</reference>
<name>A0A9D6Z4E5_9BACT</name>
<proteinExistence type="predicted"/>
<dbReference type="InterPro" id="IPR036412">
    <property type="entry name" value="HAD-like_sf"/>
</dbReference>
<dbReference type="Pfam" id="PF00702">
    <property type="entry name" value="Hydrolase"/>
    <property type="match status" value="1"/>
</dbReference>
<comment type="caution">
    <text evidence="1">The sequence shown here is derived from an EMBL/GenBank/DDBJ whole genome shotgun (WGS) entry which is preliminary data.</text>
</comment>
<dbReference type="InterPro" id="IPR023198">
    <property type="entry name" value="PGP-like_dom2"/>
</dbReference>
<dbReference type="AlphaFoldDB" id="A0A9D6Z4E5"/>
<dbReference type="SFLD" id="SFLDG01129">
    <property type="entry name" value="C1.5:_HAD__Beta-PGM__Phosphata"/>
    <property type="match status" value="1"/>
</dbReference>
<dbReference type="PANTHER" id="PTHR43611:SF3">
    <property type="entry name" value="FLAVIN MONONUCLEOTIDE HYDROLASE 1, CHLOROPLATIC"/>
    <property type="match status" value="1"/>
</dbReference>
<gene>
    <name evidence="1" type="ORF">HY912_15560</name>
</gene>
<organism evidence="1 2">
    <name type="scientific">Desulfomonile tiedjei</name>
    <dbReference type="NCBI Taxonomy" id="2358"/>
    <lineage>
        <taxon>Bacteria</taxon>
        <taxon>Pseudomonadati</taxon>
        <taxon>Thermodesulfobacteriota</taxon>
        <taxon>Desulfomonilia</taxon>
        <taxon>Desulfomonilales</taxon>
        <taxon>Desulfomonilaceae</taxon>
        <taxon>Desulfomonile</taxon>
    </lineage>
</organism>
<accession>A0A9D6Z4E5</accession>
<sequence>MNVAWRRRTISGITVTDILFDLGNVLVPVDWERAFQRLEIHMSPDLVQMWKTDRPGFQALFHDPGVALETGRIDFARFHEIMMGVLRLDLDVREFRTAWCDIFMLDERMADLAESLSTEYGVWLASNTSRAHWRYIIARWPRLSFFKGVALSFELNCMKPSPEYYRKAIEMFGVDPASSVFIDDLQDNVDGAVRSGMTGIVFQGRDQLLSDLHELGVYKPVH</sequence>
<dbReference type="EMBL" id="JACRDE010000405">
    <property type="protein sequence ID" value="MBI5250904.1"/>
    <property type="molecule type" value="Genomic_DNA"/>
</dbReference>
<protein>
    <submittedName>
        <fullName evidence="1">HAD family phosphatase</fullName>
    </submittedName>
</protein>